<dbReference type="EMBL" id="MT664722">
    <property type="protein sequence ID" value="QMV48295.1"/>
    <property type="molecule type" value="Genomic_DNA"/>
</dbReference>
<evidence type="ECO:0000313" key="1">
    <source>
        <dbReference type="EMBL" id="QMV48295.1"/>
    </source>
</evidence>
<name>A0A7G5CG93_9CAUD</name>
<accession>A0A7G5CG93</accession>
<protein>
    <submittedName>
        <fullName evidence="1">Uncharacterized protein</fullName>
    </submittedName>
</protein>
<organism evidence="1 2">
    <name type="scientific">Proteus phage Vb_PmiP-P59</name>
    <dbReference type="NCBI Taxonomy" id="2754975"/>
    <lineage>
        <taxon>Viruses</taxon>
        <taxon>Duplodnaviria</taxon>
        <taxon>Heunggongvirae</taxon>
        <taxon>Uroviricota</taxon>
        <taxon>Caudoviricetes</taxon>
        <taxon>Grimontviridae</taxon>
        <taxon>Privateervirus</taxon>
        <taxon>Privateervirus P59</taxon>
    </lineage>
</organism>
<dbReference type="RefSeq" id="YP_010672252.1">
    <property type="nucleotide sequence ID" value="NC_070975.1"/>
</dbReference>
<reference evidence="1 2" key="1">
    <citation type="submission" date="2020-06" db="EMBL/GenBank/DDBJ databases">
        <title>Isolation and characterization of P59,a proteus mirabilis phage with C3 morphology.</title>
        <authorList>
            <person name="Li S."/>
        </authorList>
    </citation>
    <scope>NUCLEOTIDE SEQUENCE [LARGE SCALE GENOMIC DNA]</scope>
</reference>
<dbReference type="GeneID" id="77948522"/>
<sequence>MKGQTMRNVELLQKLIFEHNESDIAHCLLVESKIDGVLDYVSPEELTSKSIKNGATLEMFHYINNSINKNEDGLKINIPEHLESDVCSDYISLYSKVKSFKDLLLGDSVHIENEYGIVINYSEIQKLIQICFINGKNKTYSIDDESVDILKRDYNKSPDDRYGWLL</sequence>
<dbReference type="KEGG" id="vg:77948522"/>
<evidence type="ECO:0000313" key="2">
    <source>
        <dbReference type="Proteomes" id="UP000515562"/>
    </source>
</evidence>
<proteinExistence type="predicted"/>
<dbReference type="Proteomes" id="UP000515562">
    <property type="component" value="Segment"/>
</dbReference>
<keyword evidence="2" id="KW-1185">Reference proteome</keyword>